<dbReference type="GO" id="GO:0005576">
    <property type="term" value="C:extracellular region"/>
    <property type="evidence" value="ECO:0007669"/>
    <property type="project" value="TreeGrafter"/>
</dbReference>
<keyword evidence="5" id="KW-1185">Reference proteome</keyword>
<evidence type="ECO:0000256" key="1">
    <source>
        <dbReference type="SAM" id="SignalP"/>
    </source>
</evidence>
<feature type="domain" description="F5/8 type C" evidence="2">
    <location>
        <begin position="301"/>
        <end position="449"/>
    </location>
</feature>
<protein>
    <submittedName>
        <fullName evidence="4">Glycosyl hydrolases family 18</fullName>
    </submittedName>
</protein>
<keyword evidence="4" id="KW-0378">Hydrolase</keyword>
<keyword evidence="1" id="KW-0732">Signal</keyword>
<proteinExistence type="predicted"/>
<dbReference type="RefSeq" id="WP_091369581.1">
    <property type="nucleotide sequence ID" value="NZ_FNDV01000003.1"/>
</dbReference>
<dbReference type="EMBL" id="FNJB01000001">
    <property type="protein sequence ID" value="SDN99840.1"/>
    <property type="molecule type" value="Genomic_DNA"/>
</dbReference>
<dbReference type="Gene3D" id="3.20.20.80">
    <property type="entry name" value="Glycosidases"/>
    <property type="match status" value="1"/>
</dbReference>
<feature type="chain" id="PRO_5038552388" evidence="1">
    <location>
        <begin position="20"/>
        <end position="449"/>
    </location>
</feature>
<dbReference type="AlphaFoldDB" id="A0A1H0FYZ9"/>
<dbReference type="InterPro" id="IPR001223">
    <property type="entry name" value="Glyco_hydro18_cat"/>
</dbReference>
<dbReference type="PANTHER" id="PTHR45708">
    <property type="entry name" value="ENDOCHITINASE"/>
    <property type="match status" value="1"/>
</dbReference>
<evidence type="ECO:0000313" key="5">
    <source>
        <dbReference type="Proteomes" id="UP000199651"/>
    </source>
</evidence>
<feature type="signal peptide" evidence="1">
    <location>
        <begin position="1"/>
        <end position="19"/>
    </location>
</feature>
<name>A0A1H0FYZ9_9PSEU</name>
<dbReference type="InterPro" id="IPR050542">
    <property type="entry name" value="Glycosyl_Hydrlase18_Chitinase"/>
</dbReference>
<dbReference type="Gene3D" id="2.60.120.260">
    <property type="entry name" value="Galactose-binding domain-like"/>
    <property type="match status" value="1"/>
</dbReference>
<evidence type="ECO:0000259" key="3">
    <source>
        <dbReference type="PROSITE" id="PS51910"/>
    </source>
</evidence>
<accession>A0A1H0FYZ9</accession>
<dbReference type="SUPFAM" id="SSF51445">
    <property type="entry name" value="(Trans)glycosidases"/>
    <property type="match status" value="1"/>
</dbReference>
<dbReference type="OrthoDB" id="4326650at2"/>
<feature type="domain" description="GH18" evidence="3">
    <location>
        <begin position="34"/>
        <end position="308"/>
    </location>
</feature>
<dbReference type="STRING" id="504798.SAMN05421871_103285"/>
<dbReference type="InterPro" id="IPR008979">
    <property type="entry name" value="Galactose-bd-like_sf"/>
</dbReference>
<dbReference type="InterPro" id="IPR017853">
    <property type="entry name" value="GH"/>
</dbReference>
<dbReference type="Pfam" id="PF00704">
    <property type="entry name" value="Glyco_hydro_18"/>
    <property type="match status" value="1"/>
</dbReference>
<evidence type="ECO:0000313" key="4">
    <source>
        <dbReference type="EMBL" id="SDN99840.1"/>
    </source>
</evidence>
<dbReference type="InterPro" id="IPR000421">
    <property type="entry name" value="FA58C"/>
</dbReference>
<sequence>MKSTIARLLALTLALPLVAAVPLPAAAEQAAASKRTVVYYQTQYHNNTYVSPKPLVDNNTGVTDVLVAALHLNGDGTVHLNDHPPGDPRYTQMWTDLAAMQARGVHVSMMVGGAAQGTFQRLDTEFDTYYPRLKNVITTYDLDGVDLDVEENMSLAGIERVIDALTADFGDGFIITLAPVASALSGGGNLSGFNYESLHRDRGSKIDWYNAQFYCGWGSLSNTSGYDAIINRGVFPADKVVTSSLTHSSLCGGYVEVTTTLKTTVNALVQKYPTFGGVAGWEYFISNPGGTARPWEWAGLITSYMTATPSANLALNKPATGSASCNSAESPAKAVNGSVSGGNSDKFCSLASSKWLRVDLGASKSIGKFIVRHAGAGGESASYNTRAFQLQTSGDGSTWTTRVTVTGNTANATTHQITPVTARYVRLVVTTPTQAGDPAARIYEFETYA</sequence>
<dbReference type="PROSITE" id="PS51910">
    <property type="entry name" value="GH18_2"/>
    <property type="match status" value="1"/>
</dbReference>
<dbReference type="Pfam" id="PF00754">
    <property type="entry name" value="F5_F8_type_C"/>
    <property type="match status" value="1"/>
</dbReference>
<dbReference type="GO" id="GO:0005975">
    <property type="term" value="P:carbohydrate metabolic process"/>
    <property type="evidence" value="ECO:0007669"/>
    <property type="project" value="InterPro"/>
</dbReference>
<dbReference type="PROSITE" id="PS50022">
    <property type="entry name" value="FA58C_3"/>
    <property type="match status" value="1"/>
</dbReference>
<organism evidence="4 5">
    <name type="scientific">Actinokineospora alba</name>
    <dbReference type="NCBI Taxonomy" id="504798"/>
    <lineage>
        <taxon>Bacteria</taxon>
        <taxon>Bacillati</taxon>
        <taxon>Actinomycetota</taxon>
        <taxon>Actinomycetes</taxon>
        <taxon>Pseudonocardiales</taxon>
        <taxon>Pseudonocardiaceae</taxon>
        <taxon>Actinokineospora</taxon>
    </lineage>
</organism>
<dbReference type="GO" id="GO:0004568">
    <property type="term" value="F:chitinase activity"/>
    <property type="evidence" value="ECO:0007669"/>
    <property type="project" value="TreeGrafter"/>
</dbReference>
<gene>
    <name evidence="4" type="ORF">SAMN05192558_101586</name>
</gene>
<dbReference type="Proteomes" id="UP000199651">
    <property type="component" value="Unassembled WGS sequence"/>
</dbReference>
<dbReference type="PANTHER" id="PTHR45708:SF60">
    <property type="entry name" value="III CHITINASE, PUTATIVE (AFU_ORTHOLOGUE AFUA_5G03850)-RELATED"/>
    <property type="match status" value="1"/>
</dbReference>
<reference evidence="5" key="1">
    <citation type="submission" date="2016-10" db="EMBL/GenBank/DDBJ databases">
        <authorList>
            <person name="Varghese N."/>
            <person name="Submissions S."/>
        </authorList>
    </citation>
    <scope>NUCLEOTIDE SEQUENCE [LARGE SCALE GENOMIC DNA]</scope>
    <source>
        <strain evidence="5">IBRC-M 10655</strain>
    </source>
</reference>
<dbReference type="SUPFAM" id="SSF49785">
    <property type="entry name" value="Galactose-binding domain-like"/>
    <property type="match status" value="1"/>
</dbReference>
<evidence type="ECO:0000259" key="2">
    <source>
        <dbReference type="PROSITE" id="PS50022"/>
    </source>
</evidence>